<dbReference type="Pfam" id="PF00378">
    <property type="entry name" value="ECH_1"/>
    <property type="match status" value="1"/>
</dbReference>
<keyword evidence="3" id="KW-1185">Reference proteome</keyword>
<name>A0A7C9W446_9PSEU</name>
<protein>
    <submittedName>
        <fullName evidence="2">Enoyl-CoA hydratase/isomerase family protein</fullName>
    </submittedName>
</protein>
<dbReference type="InterPro" id="IPR001753">
    <property type="entry name" value="Enoyl-CoA_hydra/iso"/>
</dbReference>
<dbReference type="InterPro" id="IPR029045">
    <property type="entry name" value="ClpP/crotonase-like_dom_sf"/>
</dbReference>
<dbReference type="Proteomes" id="UP000481360">
    <property type="component" value="Unassembled WGS sequence"/>
</dbReference>
<dbReference type="EMBL" id="JAAMPJ010000015">
    <property type="protein sequence ID" value="NGY65301.1"/>
    <property type="molecule type" value="Genomic_DNA"/>
</dbReference>
<sequence length="288" mass="31012">MAWRSPQRWHSSQSAEQRAHTPADVRQVWRVTTGSELSVSVREGVALLEMRRPPANYFDEPLVGELLDAALALDDDPDCRAIVLASQGKHFCAGADFGDGGGFDQDRVAVSERLYHRAAQLFEVRTPIIAAVQGAAVGGGLGLACAADFRVAEPSSRFTANFALLGFHHGFGLSVTLPDLVGRQMAADLLLTGRRVCGEDAVRIGLADRLAEPGEAREAAVEWAQEIAAAAPLAVRSIRATLRADLPARVRAALDHELAEQARLWQTHDCAEGIAASLQRRPPVFIGR</sequence>
<reference evidence="2 3" key="1">
    <citation type="submission" date="2020-03" db="EMBL/GenBank/DDBJ databases">
        <title>Isolation and identification of active actinomycetes.</title>
        <authorList>
            <person name="Sun X."/>
        </authorList>
    </citation>
    <scope>NUCLEOTIDE SEQUENCE [LARGE SCALE GENOMIC DNA]</scope>
    <source>
        <strain evidence="2 3">NEAU-D13</strain>
    </source>
</reference>
<dbReference type="Gene3D" id="3.90.226.10">
    <property type="entry name" value="2-enoyl-CoA Hydratase, Chain A, domain 1"/>
    <property type="match status" value="1"/>
</dbReference>
<evidence type="ECO:0000256" key="1">
    <source>
        <dbReference type="SAM" id="MobiDB-lite"/>
    </source>
</evidence>
<dbReference type="AlphaFoldDB" id="A0A7C9W446"/>
<evidence type="ECO:0000313" key="2">
    <source>
        <dbReference type="EMBL" id="NGY65301.1"/>
    </source>
</evidence>
<dbReference type="CDD" id="cd06558">
    <property type="entry name" value="crotonase-like"/>
    <property type="match status" value="1"/>
</dbReference>
<dbReference type="SUPFAM" id="SSF52096">
    <property type="entry name" value="ClpP/crotonase"/>
    <property type="match status" value="1"/>
</dbReference>
<keyword evidence="2" id="KW-0413">Isomerase</keyword>
<organism evidence="2 3">
    <name type="scientific">Lentzea alba</name>
    <dbReference type="NCBI Taxonomy" id="2714351"/>
    <lineage>
        <taxon>Bacteria</taxon>
        <taxon>Bacillati</taxon>
        <taxon>Actinomycetota</taxon>
        <taxon>Actinomycetes</taxon>
        <taxon>Pseudonocardiales</taxon>
        <taxon>Pseudonocardiaceae</taxon>
        <taxon>Lentzea</taxon>
    </lineage>
</organism>
<proteinExistence type="predicted"/>
<comment type="caution">
    <text evidence="2">The sequence shown here is derived from an EMBL/GenBank/DDBJ whole genome shotgun (WGS) entry which is preliminary data.</text>
</comment>
<dbReference type="PANTHER" id="PTHR11941">
    <property type="entry name" value="ENOYL-COA HYDRATASE-RELATED"/>
    <property type="match status" value="1"/>
</dbReference>
<accession>A0A7C9W446</accession>
<feature type="region of interest" description="Disordered" evidence="1">
    <location>
        <begin position="1"/>
        <end position="23"/>
    </location>
</feature>
<dbReference type="GO" id="GO:0016853">
    <property type="term" value="F:isomerase activity"/>
    <property type="evidence" value="ECO:0007669"/>
    <property type="project" value="UniProtKB-KW"/>
</dbReference>
<dbReference type="GO" id="GO:0006635">
    <property type="term" value="P:fatty acid beta-oxidation"/>
    <property type="evidence" value="ECO:0007669"/>
    <property type="project" value="TreeGrafter"/>
</dbReference>
<evidence type="ECO:0000313" key="3">
    <source>
        <dbReference type="Proteomes" id="UP000481360"/>
    </source>
</evidence>
<dbReference type="PANTHER" id="PTHR11941:SF133">
    <property type="entry name" value="1,2-EPOXYPHENYLACETYL-COA ISOMERASE"/>
    <property type="match status" value="1"/>
</dbReference>
<gene>
    <name evidence="2" type="ORF">G7043_41045</name>
</gene>